<reference evidence="2 3" key="1">
    <citation type="submission" date="2018-11" db="EMBL/GenBank/DDBJ databases">
        <title>Genomic Encyclopedia of Type Strains, Phase IV (KMG-IV): sequencing the most valuable type-strain genomes for metagenomic binning, comparative biology and taxonomic classification.</title>
        <authorList>
            <person name="Goeker M."/>
        </authorList>
    </citation>
    <scope>NUCLEOTIDE SEQUENCE [LARGE SCALE GENOMIC DNA]</scope>
    <source>
        <strain evidence="2 3">DSM 5900</strain>
    </source>
</reference>
<dbReference type="RefSeq" id="WP_123690028.1">
    <property type="nucleotide sequence ID" value="NZ_AP019700.1"/>
</dbReference>
<dbReference type="AlphaFoldDB" id="A0A3N1LC77"/>
<keyword evidence="1" id="KW-1133">Transmembrane helix</keyword>
<feature type="transmembrane region" description="Helical" evidence="1">
    <location>
        <begin position="20"/>
        <end position="41"/>
    </location>
</feature>
<keyword evidence="1" id="KW-0812">Transmembrane</keyword>
<name>A0A3N1LC77_9PROT</name>
<keyword evidence="3" id="KW-1185">Reference proteome</keyword>
<organism evidence="2 3">
    <name type="scientific">Stella humosa</name>
    <dbReference type="NCBI Taxonomy" id="94"/>
    <lineage>
        <taxon>Bacteria</taxon>
        <taxon>Pseudomonadati</taxon>
        <taxon>Pseudomonadota</taxon>
        <taxon>Alphaproteobacteria</taxon>
        <taxon>Rhodospirillales</taxon>
        <taxon>Stellaceae</taxon>
        <taxon>Stella</taxon>
    </lineage>
</organism>
<feature type="transmembrane region" description="Helical" evidence="1">
    <location>
        <begin position="48"/>
        <end position="74"/>
    </location>
</feature>
<keyword evidence="1" id="KW-0472">Membrane</keyword>
<evidence type="ECO:0000256" key="1">
    <source>
        <dbReference type="SAM" id="Phobius"/>
    </source>
</evidence>
<protein>
    <submittedName>
        <fullName evidence="2">Uncharacterized protein</fullName>
    </submittedName>
</protein>
<sequence>MLGLVLRKSLVDTWDGLVPIFAGNILVLGLATMVVTALEAAARSNAALLAVVALAGAALLAMTLAAYAVLVAGWVEHRAVDLAGLRQALWPTVLPAGLAALPLTGLAMGCVSLVGRLADGGTAGIMAATILAAAGIAVALWAVLLLPAMDMARPPGLGRRAALMVFDNLGYSLLVATIALALAILTAGLLPGIGGALVLLRNATVLRLRRYPGARRPDWSTLLEAEIRHMQRRPWKSLLLPWRS</sequence>
<dbReference type="EMBL" id="RJKX01000014">
    <property type="protein sequence ID" value="ROP90621.1"/>
    <property type="molecule type" value="Genomic_DNA"/>
</dbReference>
<evidence type="ECO:0000313" key="2">
    <source>
        <dbReference type="EMBL" id="ROP90621.1"/>
    </source>
</evidence>
<accession>A0A3N1LC77</accession>
<proteinExistence type="predicted"/>
<feature type="transmembrane region" description="Helical" evidence="1">
    <location>
        <begin position="126"/>
        <end position="149"/>
    </location>
</feature>
<evidence type="ECO:0000313" key="3">
    <source>
        <dbReference type="Proteomes" id="UP000278222"/>
    </source>
</evidence>
<dbReference type="Proteomes" id="UP000278222">
    <property type="component" value="Unassembled WGS sequence"/>
</dbReference>
<comment type="caution">
    <text evidence="2">The sequence shown here is derived from an EMBL/GenBank/DDBJ whole genome shotgun (WGS) entry which is preliminary data.</text>
</comment>
<feature type="transmembrane region" description="Helical" evidence="1">
    <location>
        <begin position="94"/>
        <end position="114"/>
    </location>
</feature>
<feature type="transmembrane region" description="Helical" evidence="1">
    <location>
        <begin position="169"/>
        <end position="200"/>
    </location>
</feature>
<gene>
    <name evidence="2" type="ORF">EDC65_2473</name>
</gene>